<keyword evidence="6 13" id="KW-0418">Kinase</keyword>
<feature type="binding site" evidence="10">
    <location>
        <position position="37"/>
    </location>
    <ligand>
        <name>ATP</name>
        <dbReference type="ChEBI" id="CHEBI:30616"/>
    </ligand>
</feature>
<name>A0A4P9XJF4_9FUNG</name>
<gene>
    <name evidence="13" type="ORF">THASP1DRAFT_19211</name>
</gene>
<keyword evidence="7 10" id="KW-0067">ATP-binding</keyword>
<protein>
    <recommendedName>
        <fullName evidence="2">non-specific serine/threonine protein kinase</fullName>
        <ecNumber evidence="2">2.7.11.1</ecNumber>
    </recommendedName>
</protein>
<sequence>MSLASGDYIKEELVGQGAYGEVYKCREKRTQHVVAIKIIDLEADEDVADIQREIALLSQLKNAESKNITRFHGSFLEGYKLWIVMDLAEGGSIRTLLESGPIAERYIAVISREVLIALAYLHRSGIIHRDIKAANILMTGAGKVQLCDFGVARQVTASSLKRFSFVGTPYWMAPEVIRQESQYGFKADIWSYGITVYEMFNGNPPMADKDPKSVLSLIPKVRPAELEGTASATMKEFFRMCLTVEPRERASAEELQRTKFIKNTPRDADHILVELIERHERWKRENKDKDGEAEGSELK</sequence>
<dbReference type="InterPro" id="IPR050629">
    <property type="entry name" value="STE20/SPS1-PAK"/>
</dbReference>
<evidence type="ECO:0000256" key="8">
    <source>
        <dbReference type="ARBA" id="ARBA00047899"/>
    </source>
</evidence>
<evidence type="ECO:0000256" key="7">
    <source>
        <dbReference type="ARBA" id="ARBA00022840"/>
    </source>
</evidence>
<dbReference type="PIRSF" id="PIRSF000654">
    <property type="entry name" value="Integrin-linked_kinase"/>
    <property type="match status" value="1"/>
</dbReference>
<comment type="catalytic activity">
    <reaction evidence="8">
        <text>L-threonyl-[protein] + ATP = O-phospho-L-threonyl-[protein] + ADP + H(+)</text>
        <dbReference type="Rhea" id="RHEA:46608"/>
        <dbReference type="Rhea" id="RHEA-COMP:11060"/>
        <dbReference type="Rhea" id="RHEA-COMP:11605"/>
        <dbReference type="ChEBI" id="CHEBI:15378"/>
        <dbReference type="ChEBI" id="CHEBI:30013"/>
        <dbReference type="ChEBI" id="CHEBI:30616"/>
        <dbReference type="ChEBI" id="CHEBI:61977"/>
        <dbReference type="ChEBI" id="CHEBI:456216"/>
        <dbReference type="EC" id="2.7.11.1"/>
    </reaction>
</comment>
<dbReference type="PROSITE" id="PS00108">
    <property type="entry name" value="PROTEIN_KINASE_ST"/>
    <property type="match status" value="1"/>
</dbReference>
<evidence type="ECO:0000256" key="6">
    <source>
        <dbReference type="ARBA" id="ARBA00022777"/>
    </source>
</evidence>
<dbReference type="EC" id="2.7.11.1" evidence="2"/>
<evidence type="ECO:0000259" key="12">
    <source>
        <dbReference type="PROSITE" id="PS50011"/>
    </source>
</evidence>
<dbReference type="OrthoDB" id="248923at2759"/>
<dbReference type="InterPro" id="IPR011009">
    <property type="entry name" value="Kinase-like_dom_sf"/>
</dbReference>
<comment type="similarity">
    <text evidence="1">Belongs to the protein kinase superfamily. STE Ser/Thr protein kinase family. STE20 subfamily.</text>
</comment>
<dbReference type="PROSITE" id="PS50011">
    <property type="entry name" value="PROTEIN_KINASE_DOM"/>
    <property type="match status" value="1"/>
</dbReference>
<dbReference type="Gene3D" id="1.10.510.10">
    <property type="entry name" value="Transferase(Phosphotransferase) domain 1"/>
    <property type="match status" value="1"/>
</dbReference>
<evidence type="ECO:0000313" key="13">
    <source>
        <dbReference type="EMBL" id="RKP05878.1"/>
    </source>
</evidence>
<comment type="catalytic activity">
    <reaction evidence="9">
        <text>L-seryl-[protein] + ATP = O-phospho-L-seryl-[protein] + ADP + H(+)</text>
        <dbReference type="Rhea" id="RHEA:17989"/>
        <dbReference type="Rhea" id="RHEA-COMP:9863"/>
        <dbReference type="Rhea" id="RHEA-COMP:11604"/>
        <dbReference type="ChEBI" id="CHEBI:15378"/>
        <dbReference type="ChEBI" id="CHEBI:29999"/>
        <dbReference type="ChEBI" id="CHEBI:30616"/>
        <dbReference type="ChEBI" id="CHEBI:83421"/>
        <dbReference type="ChEBI" id="CHEBI:456216"/>
        <dbReference type="EC" id="2.7.11.1"/>
    </reaction>
</comment>
<dbReference type="InterPro" id="IPR000719">
    <property type="entry name" value="Prot_kinase_dom"/>
</dbReference>
<keyword evidence="4" id="KW-0808">Transferase</keyword>
<evidence type="ECO:0000313" key="14">
    <source>
        <dbReference type="Proteomes" id="UP000271241"/>
    </source>
</evidence>
<evidence type="ECO:0000256" key="2">
    <source>
        <dbReference type="ARBA" id="ARBA00012513"/>
    </source>
</evidence>
<dbReference type="SUPFAM" id="SSF56112">
    <property type="entry name" value="Protein kinase-like (PK-like)"/>
    <property type="match status" value="1"/>
</dbReference>
<dbReference type="STRING" id="78915.A0A4P9XJF4"/>
<keyword evidence="5 10" id="KW-0547">Nucleotide-binding</keyword>
<proteinExistence type="inferred from homology"/>
<dbReference type="InterPro" id="IPR008271">
    <property type="entry name" value="Ser/Thr_kinase_AS"/>
</dbReference>
<dbReference type="FunFam" id="1.10.510.10:FF:000499">
    <property type="entry name" value="Serine/threonine-protein kinase KIC1"/>
    <property type="match status" value="1"/>
</dbReference>
<evidence type="ECO:0000256" key="11">
    <source>
        <dbReference type="RuleBase" id="RU000304"/>
    </source>
</evidence>
<evidence type="ECO:0000256" key="9">
    <source>
        <dbReference type="ARBA" id="ARBA00048679"/>
    </source>
</evidence>
<evidence type="ECO:0000256" key="10">
    <source>
        <dbReference type="PROSITE-ProRule" id="PRU10141"/>
    </source>
</evidence>
<dbReference type="GO" id="GO:0005524">
    <property type="term" value="F:ATP binding"/>
    <property type="evidence" value="ECO:0007669"/>
    <property type="project" value="UniProtKB-UniRule"/>
</dbReference>
<evidence type="ECO:0000256" key="4">
    <source>
        <dbReference type="ARBA" id="ARBA00022679"/>
    </source>
</evidence>
<evidence type="ECO:0000256" key="5">
    <source>
        <dbReference type="ARBA" id="ARBA00022741"/>
    </source>
</evidence>
<feature type="domain" description="Protein kinase" evidence="12">
    <location>
        <begin position="8"/>
        <end position="261"/>
    </location>
</feature>
<keyword evidence="14" id="KW-1185">Reference proteome</keyword>
<evidence type="ECO:0000256" key="1">
    <source>
        <dbReference type="ARBA" id="ARBA00008874"/>
    </source>
</evidence>
<accession>A0A4P9XJF4</accession>
<dbReference type="PROSITE" id="PS00107">
    <property type="entry name" value="PROTEIN_KINASE_ATP"/>
    <property type="match status" value="1"/>
</dbReference>
<dbReference type="GO" id="GO:0005737">
    <property type="term" value="C:cytoplasm"/>
    <property type="evidence" value="ECO:0007669"/>
    <property type="project" value="TreeGrafter"/>
</dbReference>
<dbReference type="SMART" id="SM00220">
    <property type="entry name" value="S_TKc"/>
    <property type="match status" value="1"/>
</dbReference>
<keyword evidence="3 11" id="KW-0723">Serine/threonine-protein kinase</keyword>
<dbReference type="PANTHER" id="PTHR48012:SF21">
    <property type="entry name" value="PH DOMAIN-CONTAINING PROTEIN"/>
    <property type="match status" value="1"/>
</dbReference>
<dbReference type="Proteomes" id="UP000271241">
    <property type="component" value="Unassembled WGS sequence"/>
</dbReference>
<dbReference type="AlphaFoldDB" id="A0A4P9XJF4"/>
<dbReference type="GO" id="GO:0004674">
    <property type="term" value="F:protein serine/threonine kinase activity"/>
    <property type="evidence" value="ECO:0007669"/>
    <property type="project" value="UniProtKB-KW"/>
</dbReference>
<evidence type="ECO:0000256" key="3">
    <source>
        <dbReference type="ARBA" id="ARBA00022527"/>
    </source>
</evidence>
<reference evidence="14" key="1">
    <citation type="journal article" date="2018" name="Nat. Microbiol.">
        <title>Leveraging single-cell genomics to expand the fungal tree of life.</title>
        <authorList>
            <person name="Ahrendt S.R."/>
            <person name="Quandt C.A."/>
            <person name="Ciobanu D."/>
            <person name="Clum A."/>
            <person name="Salamov A."/>
            <person name="Andreopoulos B."/>
            <person name="Cheng J.F."/>
            <person name="Woyke T."/>
            <person name="Pelin A."/>
            <person name="Henrissat B."/>
            <person name="Reynolds N.K."/>
            <person name="Benny G.L."/>
            <person name="Smith M.E."/>
            <person name="James T.Y."/>
            <person name="Grigoriev I.V."/>
        </authorList>
    </citation>
    <scope>NUCLEOTIDE SEQUENCE [LARGE SCALE GENOMIC DNA]</scope>
    <source>
        <strain evidence="14">RSA 1356</strain>
    </source>
</reference>
<organism evidence="13 14">
    <name type="scientific">Thamnocephalis sphaerospora</name>
    <dbReference type="NCBI Taxonomy" id="78915"/>
    <lineage>
        <taxon>Eukaryota</taxon>
        <taxon>Fungi</taxon>
        <taxon>Fungi incertae sedis</taxon>
        <taxon>Zoopagomycota</taxon>
        <taxon>Zoopagomycotina</taxon>
        <taxon>Zoopagomycetes</taxon>
        <taxon>Zoopagales</taxon>
        <taxon>Sigmoideomycetaceae</taxon>
        <taxon>Thamnocephalis</taxon>
    </lineage>
</organism>
<dbReference type="PANTHER" id="PTHR48012">
    <property type="entry name" value="STERILE20-LIKE KINASE, ISOFORM B-RELATED"/>
    <property type="match status" value="1"/>
</dbReference>
<dbReference type="EMBL" id="KZ993008">
    <property type="protein sequence ID" value="RKP05878.1"/>
    <property type="molecule type" value="Genomic_DNA"/>
</dbReference>
<dbReference type="InterPro" id="IPR017441">
    <property type="entry name" value="Protein_kinase_ATP_BS"/>
</dbReference>
<dbReference type="Pfam" id="PF00069">
    <property type="entry name" value="Pkinase"/>
    <property type="match status" value="1"/>
</dbReference>